<comment type="caution">
    <text evidence="1">The sequence shown here is derived from an EMBL/GenBank/DDBJ whole genome shotgun (WGS) entry which is preliminary data.</text>
</comment>
<dbReference type="AlphaFoldDB" id="A0A4S8ICJ6"/>
<dbReference type="Proteomes" id="UP000317650">
    <property type="component" value="Chromosome 2"/>
</dbReference>
<dbReference type="EMBL" id="PYDT01000011">
    <property type="protein sequence ID" value="THU45509.1"/>
    <property type="molecule type" value="Genomic_DNA"/>
</dbReference>
<keyword evidence="2" id="KW-1185">Reference proteome</keyword>
<organism evidence="1 2">
    <name type="scientific">Musa balbisiana</name>
    <name type="common">Banana</name>
    <dbReference type="NCBI Taxonomy" id="52838"/>
    <lineage>
        <taxon>Eukaryota</taxon>
        <taxon>Viridiplantae</taxon>
        <taxon>Streptophyta</taxon>
        <taxon>Embryophyta</taxon>
        <taxon>Tracheophyta</taxon>
        <taxon>Spermatophyta</taxon>
        <taxon>Magnoliopsida</taxon>
        <taxon>Liliopsida</taxon>
        <taxon>Zingiberales</taxon>
        <taxon>Musaceae</taxon>
        <taxon>Musa</taxon>
    </lineage>
</organism>
<sequence length="164" mass="17444">MSASASFSLHILLRKPKRNWPEATNGSLQMRLVHRSHGVRWLANRASKTLGSVTGAVLDDYCNPVVVRAVECRRRTVAGRRGCGRFCRRGSSFNARSTPTRIRASATCTASSASTVPSAPSASLTITATIAPSRSVSSLCSAAWYRPVATPCGVPSPAIRMAAN</sequence>
<protein>
    <submittedName>
        <fullName evidence="1">Uncharacterized protein</fullName>
    </submittedName>
</protein>
<gene>
    <name evidence="1" type="ORF">C4D60_Mb02t18670</name>
</gene>
<accession>A0A4S8ICJ6</accession>
<name>A0A4S8ICJ6_MUSBA</name>
<evidence type="ECO:0000313" key="1">
    <source>
        <dbReference type="EMBL" id="THU45509.1"/>
    </source>
</evidence>
<proteinExistence type="predicted"/>
<reference evidence="1 2" key="1">
    <citation type="journal article" date="2019" name="Nat. Plants">
        <title>Genome sequencing of Musa balbisiana reveals subgenome evolution and function divergence in polyploid bananas.</title>
        <authorList>
            <person name="Yao X."/>
        </authorList>
    </citation>
    <scope>NUCLEOTIDE SEQUENCE [LARGE SCALE GENOMIC DNA]</scope>
    <source>
        <strain evidence="2">cv. DH-PKW</strain>
        <tissue evidence="1">Leaves</tissue>
    </source>
</reference>
<evidence type="ECO:0000313" key="2">
    <source>
        <dbReference type="Proteomes" id="UP000317650"/>
    </source>
</evidence>